<evidence type="ECO:0000313" key="1">
    <source>
        <dbReference type="EMBL" id="TFY77945.1"/>
    </source>
</evidence>
<accession>A0A4Y9ZTP3</accession>
<dbReference type="AlphaFoldDB" id="A0A4Y9ZTP3"/>
<proteinExistence type="predicted"/>
<keyword evidence="2" id="KW-1185">Reference proteome</keyword>
<evidence type="ECO:0000313" key="2">
    <source>
        <dbReference type="Proteomes" id="UP000298061"/>
    </source>
</evidence>
<dbReference type="Proteomes" id="UP000298061">
    <property type="component" value="Unassembled WGS sequence"/>
</dbReference>
<reference evidence="1 2" key="1">
    <citation type="submission" date="2019-02" db="EMBL/GenBank/DDBJ databases">
        <title>Genome sequencing of the rare red list fungi Hericium alpestre (H. flagellum).</title>
        <authorList>
            <person name="Buettner E."/>
            <person name="Kellner H."/>
        </authorList>
    </citation>
    <scope>NUCLEOTIDE SEQUENCE [LARGE SCALE GENOMIC DNA]</scope>
    <source>
        <strain evidence="1 2">DSM 108284</strain>
    </source>
</reference>
<organism evidence="1 2">
    <name type="scientific">Hericium alpestre</name>
    <dbReference type="NCBI Taxonomy" id="135208"/>
    <lineage>
        <taxon>Eukaryota</taxon>
        <taxon>Fungi</taxon>
        <taxon>Dikarya</taxon>
        <taxon>Basidiomycota</taxon>
        <taxon>Agaricomycotina</taxon>
        <taxon>Agaricomycetes</taxon>
        <taxon>Russulales</taxon>
        <taxon>Hericiaceae</taxon>
        <taxon>Hericium</taxon>
    </lineage>
</organism>
<gene>
    <name evidence="1" type="ORF">EWM64_g6064</name>
</gene>
<comment type="caution">
    <text evidence="1">The sequence shown here is derived from an EMBL/GenBank/DDBJ whole genome shotgun (WGS) entry which is preliminary data.</text>
</comment>
<name>A0A4Y9ZTP3_9AGAM</name>
<dbReference type="EMBL" id="SFCI01000785">
    <property type="protein sequence ID" value="TFY77945.1"/>
    <property type="molecule type" value="Genomic_DNA"/>
</dbReference>
<protein>
    <submittedName>
        <fullName evidence="1">Uncharacterized protein</fullName>
    </submittedName>
</protein>
<sequence>MLFDFTPFSAGPDKLSVKAISGPSEVQVHTENAHTETQELRQEIHLLRADMQRMDRDRQQDRLHLQDALDSGLQQQQLELHLDVHEELAHERAHLRKEICQQI</sequence>